<keyword evidence="1" id="KW-0812">Transmembrane</keyword>
<feature type="transmembrane region" description="Helical" evidence="1">
    <location>
        <begin position="121"/>
        <end position="141"/>
    </location>
</feature>
<keyword evidence="1" id="KW-1133">Transmembrane helix</keyword>
<evidence type="ECO:0000256" key="1">
    <source>
        <dbReference type="SAM" id="Phobius"/>
    </source>
</evidence>
<comment type="caution">
    <text evidence="2">The sequence shown here is derived from an EMBL/GenBank/DDBJ whole genome shotgun (WGS) entry which is preliminary data.</text>
</comment>
<feature type="transmembrane region" description="Helical" evidence="1">
    <location>
        <begin position="33"/>
        <end position="59"/>
    </location>
</feature>
<protein>
    <submittedName>
        <fullName evidence="2">Uncharacterized protein</fullName>
    </submittedName>
</protein>
<sequence>MWLIMIILVFVFTLGLTIGGLLAAPREPVKPLHLFLFSLFFLFLCYIGMISGMFITGWLAIRVVEILLSILAILFIVACFSRYHPTLGFFHPEDRILISVLALLFFFMGVEWGLLEFRTFFTIAAGVLFTAALALGIYMQMQIRQALWRHSSSAFTPLIWLLFVSVLKLL</sequence>
<evidence type="ECO:0000313" key="3">
    <source>
        <dbReference type="Proteomes" id="UP001589833"/>
    </source>
</evidence>
<organism evidence="2 3">
    <name type="scientific">Halalkalibacter alkalisediminis</name>
    <dbReference type="NCBI Taxonomy" id="935616"/>
    <lineage>
        <taxon>Bacteria</taxon>
        <taxon>Bacillati</taxon>
        <taxon>Bacillota</taxon>
        <taxon>Bacilli</taxon>
        <taxon>Bacillales</taxon>
        <taxon>Bacillaceae</taxon>
        <taxon>Halalkalibacter</taxon>
    </lineage>
</organism>
<keyword evidence="3" id="KW-1185">Reference proteome</keyword>
<proteinExistence type="predicted"/>
<gene>
    <name evidence="2" type="ORF">ACFFH4_03480</name>
</gene>
<feature type="transmembrane region" description="Helical" evidence="1">
    <location>
        <begin position="66"/>
        <end position="84"/>
    </location>
</feature>
<evidence type="ECO:0000313" key="2">
    <source>
        <dbReference type="EMBL" id="MFC0558109.1"/>
    </source>
</evidence>
<keyword evidence="1" id="KW-0472">Membrane</keyword>
<name>A0ABV6NCA2_9BACI</name>
<feature type="transmembrane region" description="Helical" evidence="1">
    <location>
        <begin position="96"/>
        <end position="114"/>
    </location>
</feature>
<feature type="transmembrane region" description="Helical" evidence="1">
    <location>
        <begin position="147"/>
        <end position="167"/>
    </location>
</feature>
<dbReference type="RefSeq" id="WP_273841195.1">
    <property type="nucleotide sequence ID" value="NZ_JAQQWT010000003.1"/>
</dbReference>
<accession>A0ABV6NCA2</accession>
<dbReference type="Proteomes" id="UP001589833">
    <property type="component" value="Unassembled WGS sequence"/>
</dbReference>
<reference evidence="2 3" key="1">
    <citation type="submission" date="2024-09" db="EMBL/GenBank/DDBJ databases">
        <authorList>
            <person name="Sun Q."/>
            <person name="Mori K."/>
        </authorList>
    </citation>
    <scope>NUCLEOTIDE SEQUENCE [LARGE SCALE GENOMIC DNA]</scope>
    <source>
        <strain evidence="2 3">NCAIM B.02301</strain>
    </source>
</reference>
<dbReference type="EMBL" id="JBHLTR010000004">
    <property type="protein sequence ID" value="MFC0558109.1"/>
    <property type="molecule type" value="Genomic_DNA"/>
</dbReference>